<evidence type="ECO:0000313" key="2">
    <source>
        <dbReference type="EMBL" id="GAA4263283.1"/>
    </source>
</evidence>
<feature type="transmembrane region" description="Helical" evidence="1">
    <location>
        <begin position="25"/>
        <end position="43"/>
    </location>
</feature>
<gene>
    <name evidence="2" type="ORF">GCM10022255_106430</name>
</gene>
<dbReference type="EMBL" id="BAABAT010000065">
    <property type="protein sequence ID" value="GAA4263283.1"/>
    <property type="molecule type" value="Genomic_DNA"/>
</dbReference>
<reference evidence="3" key="1">
    <citation type="journal article" date="2019" name="Int. J. Syst. Evol. Microbiol.">
        <title>The Global Catalogue of Microorganisms (GCM) 10K type strain sequencing project: providing services to taxonomists for standard genome sequencing and annotation.</title>
        <authorList>
            <consortium name="The Broad Institute Genomics Platform"/>
            <consortium name="The Broad Institute Genome Sequencing Center for Infectious Disease"/>
            <person name="Wu L."/>
            <person name="Ma J."/>
        </authorList>
    </citation>
    <scope>NUCLEOTIDE SEQUENCE [LARGE SCALE GENOMIC DNA]</scope>
    <source>
        <strain evidence="3">JCM 17441</strain>
    </source>
</reference>
<keyword evidence="3" id="KW-1185">Reference proteome</keyword>
<evidence type="ECO:0008006" key="4">
    <source>
        <dbReference type="Google" id="ProtNLM"/>
    </source>
</evidence>
<evidence type="ECO:0000256" key="1">
    <source>
        <dbReference type="SAM" id="Phobius"/>
    </source>
</evidence>
<comment type="caution">
    <text evidence="2">The sequence shown here is derived from an EMBL/GenBank/DDBJ whole genome shotgun (WGS) entry which is preliminary data.</text>
</comment>
<keyword evidence="1" id="KW-1133">Transmembrane helix</keyword>
<dbReference type="Proteomes" id="UP001500620">
    <property type="component" value="Unassembled WGS sequence"/>
</dbReference>
<keyword evidence="1" id="KW-0472">Membrane</keyword>
<protein>
    <recommendedName>
        <fullName evidence="4">HAMP domain-containing protein</fullName>
    </recommendedName>
</protein>
<name>A0ABP8DTJ8_9ACTN</name>
<organism evidence="2 3">
    <name type="scientific">Dactylosporangium darangshiense</name>
    <dbReference type="NCBI Taxonomy" id="579108"/>
    <lineage>
        <taxon>Bacteria</taxon>
        <taxon>Bacillati</taxon>
        <taxon>Actinomycetota</taxon>
        <taxon>Actinomycetes</taxon>
        <taxon>Micromonosporales</taxon>
        <taxon>Micromonosporaceae</taxon>
        <taxon>Dactylosporangium</taxon>
    </lineage>
</organism>
<sequence>MAEQARTQVAQSVTGRMRRRTRRGLRIAIAMLLIAVLAGLYSLSTAQLWTSADAETAVVAAERHGLHYLQWTTRLIDALTQARSAAVRGEAPDLGALNSALVAMNEADSSDGDTLRTKQRWADLRTAINAVMLDRPVGREASRRYGDVITLAIQLAGKVGSTGRLVVDPDLYRHYLADAVVLRLPVVLTDANLAADLLYLDGHSSGPAAARAALAISVIRSDLASVAVAVDTGLGDVTDASGVAVGQALAAPLDAFREAVGRLAGPTALDKSQPLTDVAGTTTIARQVQEASTSLASVMFAELGGQLTSHERALEQQRLRPLALAVGGVVLGVILLFWVVPGRRRDGVDDSFDDAASTLPADVASVSITLPEVDARDLLAIEELVHVGRGVRARPRGDADDAE</sequence>
<feature type="transmembrane region" description="Helical" evidence="1">
    <location>
        <begin position="322"/>
        <end position="340"/>
    </location>
</feature>
<accession>A0ABP8DTJ8</accession>
<evidence type="ECO:0000313" key="3">
    <source>
        <dbReference type="Proteomes" id="UP001500620"/>
    </source>
</evidence>
<keyword evidence="1" id="KW-0812">Transmembrane</keyword>
<proteinExistence type="predicted"/>